<protein>
    <submittedName>
        <fullName evidence="2">Uncharacterized protein</fullName>
    </submittedName>
</protein>
<gene>
    <name evidence="2" type="ORF">MAMC_01254</name>
</gene>
<accession>A0A5E6ML64</accession>
<dbReference type="Proteomes" id="UP000381693">
    <property type="component" value="Unassembled WGS sequence"/>
</dbReference>
<dbReference type="RefSeq" id="WP_178087708.1">
    <property type="nucleotide sequence ID" value="NZ_CABFUZ020000128.1"/>
</dbReference>
<evidence type="ECO:0000256" key="1">
    <source>
        <dbReference type="SAM" id="MobiDB-lite"/>
    </source>
</evidence>
<keyword evidence="3" id="KW-1185">Reference proteome</keyword>
<organism evidence="2 3">
    <name type="scientific">Methylacidimicrobium cyclopophantes</name>
    <dbReference type="NCBI Taxonomy" id="1041766"/>
    <lineage>
        <taxon>Bacteria</taxon>
        <taxon>Pseudomonadati</taxon>
        <taxon>Verrucomicrobiota</taxon>
        <taxon>Methylacidimicrobium</taxon>
    </lineage>
</organism>
<comment type="caution">
    <text evidence="2">The sequence shown here is derived from an EMBL/GenBank/DDBJ whole genome shotgun (WGS) entry which is preliminary data.</text>
</comment>
<evidence type="ECO:0000313" key="2">
    <source>
        <dbReference type="EMBL" id="VVM06797.1"/>
    </source>
</evidence>
<reference evidence="2" key="1">
    <citation type="submission" date="2019-09" db="EMBL/GenBank/DDBJ databases">
        <authorList>
            <person name="Cremers G."/>
        </authorList>
    </citation>
    <scope>NUCLEOTIDE SEQUENCE [LARGE SCALE GENOMIC DNA]</scope>
    <source>
        <strain evidence="2">3B</strain>
    </source>
</reference>
<dbReference type="AlphaFoldDB" id="A0A5E6ML64"/>
<feature type="region of interest" description="Disordered" evidence="1">
    <location>
        <begin position="243"/>
        <end position="274"/>
    </location>
</feature>
<proteinExistence type="predicted"/>
<evidence type="ECO:0000313" key="3">
    <source>
        <dbReference type="Proteomes" id="UP000381693"/>
    </source>
</evidence>
<sequence length="274" mass="30398">MNSRGHFPLRHFRCARWLLLFGWLLVGTLATAHSASRQSPRGREHSRISSVYAWHRGIIATVFWIGTDWAPQSPSGNLQSAWDARWVRHYGGEDSPAARAGLLPGTHAATLNPFYVALPFNDLAHPALAKKWIPWDGSEAADGRSRCEGHWVEIEGPGGKRVYAQWMDAGPFISDDAAYVFGGDRPRASAGIDVSPAVKEYLGLRGRDRISWRFVDRKDVPPGPWITYLEEAILYQAIKHMDGAGREESSPSSRAPAKKKGHRKSPRKTAVRGG</sequence>
<feature type="compositionally biased region" description="Basic residues" evidence="1">
    <location>
        <begin position="256"/>
        <end position="274"/>
    </location>
</feature>
<dbReference type="EMBL" id="CABFUZ020000128">
    <property type="protein sequence ID" value="VVM06797.1"/>
    <property type="molecule type" value="Genomic_DNA"/>
</dbReference>
<name>A0A5E6ML64_9BACT</name>